<dbReference type="EMBL" id="JAFIMR010000051">
    <property type="protein sequence ID" value="KAI1855090.1"/>
    <property type="molecule type" value="Genomic_DNA"/>
</dbReference>
<gene>
    <name evidence="2" type="ORF">JX265_012278</name>
</gene>
<dbReference type="Proteomes" id="UP000829685">
    <property type="component" value="Unassembled WGS sequence"/>
</dbReference>
<comment type="caution">
    <text evidence="2">The sequence shown here is derived from an EMBL/GenBank/DDBJ whole genome shotgun (WGS) entry which is preliminary data.</text>
</comment>
<name>A0A9Q0AGV6_9PEZI</name>
<feature type="region of interest" description="Disordered" evidence="1">
    <location>
        <begin position="99"/>
        <end position="122"/>
    </location>
</feature>
<evidence type="ECO:0000256" key="1">
    <source>
        <dbReference type="SAM" id="MobiDB-lite"/>
    </source>
</evidence>
<keyword evidence="3" id="KW-1185">Reference proteome</keyword>
<feature type="compositionally biased region" description="Polar residues" evidence="1">
    <location>
        <begin position="1"/>
        <end position="12"/>
    </location>
</feature>
<evidence type="ECO:0000313" key="2">
    <source>
        <dbReference type="EMBL" id="KAI1855090.1"/>
    </source>
</evidence>
<dbReference type="AlphaFoldDB" id="A0A9Q0AGV6"/>
<sequence>MTSTSNPAQSHRPTAPPLPPRGSQLWFADKLSQKKDPLTYSLITLAAARLVWITQVQGRKAKARSTAVAPQLVVWAIFWPTALVVLRTGVKWADTTVAKAGLKHPSEKPPRGEVEGDSRHDV</sequence>
<accession>A0A9Q0AGV6</accession>
<protein>
    <submittedName>
        <fullName evidence="2">Uncharacterized protein</fullName>
    </submittedName>
</protein>
<evidence type="ECO:0000313" key="3">
    <source>
        <dbReference type="Proteomes" id="UP000829685"/>
    </source>
</evidence>
<organism evidence="2 3">
    <name type="scientific">Neoarthrinium moseri</name>
    <dbReference type="NCBI Taxonomy" id="1658444"/>
    <lineage>
        <taxon>Eukaryota</taxon>
        <taxon>Fungi</taxon>
        <taxon>Dikarya</taxon>
        <taxon>Ascomycota</taxon>
        <taxon>Pezizomycotina</taxon>
        <taxon>Sordariomycetes</taxon>
        <taxon>Xylariomycetidae</taxon>
        <taxon>Amphisphaeriales</taxon>
        <taxon>Apiosporaceae</taxon>
        <taxon>Neoarthrinium</taxon>
    </lineage>
</organism>
<feature type="compositionally biased region" description="Basic and acidic residues" evidence="1">
    <location>
        <begin position="104"/>
        <end position="122"/>
    </location>
</feature>
<reference evidence="2" key="1">
    <citation type="submission" date="2021-03" db="EMBL/GenBank/DDBJ databases">
        <title>Revisited historic fungal species revealed as producer of novel bioactive compounds through whole genome sequencing and comparative genomics.</title>
        <authorList>
            <person name="Vignolle G.A."/>
            <person name="Hochenegger N."/>
            <person name="Mach R.L."/>
            <person name="Mach-Aigner A.R."/>
            <person name="Javad Rahimi M."/>
            <person name="Salim K.A."/>
            <person name="Chan C.M."/>
            <person name="Lim L.B.L."/>
            <person name="Cai F."/>
            <person name="Druzhinina I.S."/>
            <person name="U'Ren J.M."/>
            <person name="Derntl C."/>
        </authorList>
    </citation>
    <scope>NUCLEOTIDE SEQUENCE</scope>
    <source>
        <strain evidence="2">TUCIM 5799</strain>
    </source>
</reference>
<feature type="region of interest" description="Disordered" evidence="1">
    <location>
        <begin position="1"/>
        <end position="24"/>
    </location>
</feature>
<proteinExistence type="predicted"/>